<dbReference type="InterPro" id="IPR003593">
    <property type="entry name" value="AAA+_ATPase"/>
</dbReference>
<dbReference type="GO" id="GO:0005634">
    <property type="term" value="C:nucleus"/>
    <property type="evidence" value="ECO:0007669"/>
    <property type="project" value="UniProtKB-SubCell"/>
</dbReference>
<name>A0AAV9XXS3_9CRYT</name>
<dbReference type="Gene3D" id="1.10.8.60">
    <property type="match status" value="1"/>
</dbReference>
<sequence>MWDLEKDWSDDEAFGFNNSRKKNVLKSKRDANNTTKIVNCDQDLNNSRPGDKIIVNNDIENDYSVNKFSSSSKMEDNISICDRNLSNTMNKRKKTECSEDLKNVGKYENPFEAKPYSNSSSIDNIYNDNCYKSHVDTSFLDFDDYYTTFGLNSLKFVGNNKKIVKNNYNLKNRSNKLLVDLVQEIATSLDSENNKGVDKEIFKFNGVYDNSKTFFVKGWDPIEIQDNIEMCLNQINSVLYDKEHKKNDFEMNNAELNIELNKNINMNELNADLNDIKFDYCNDNKNLRIKREMLTKKYIPKSCLDLVNDEDTVRNILRWIKQWDEYVFGSEKKKNNLVNDFNENLNGNPDIDENKLPPSTPILLIGGPSGSGKTCIVNTLAKQCGYDINQIKISDEKIIDNFENSIRMGINYSKIGNYSKLSSNKPNIILIDELDSITLNSGNTNSTSGDSKVLSSKKGNKLDFLVKLVDDHAKTRNVINRPIICICNDIYNKSIRLLKSKVTTILVQKPPKDKLIKRLKRICKYEKILLEDDEILSEIIRIHDADIRSCLNSIYIMCQKECDSVMNNNKGITDFVKIYWEDLEDCCYTKDAEQDASLFIKLCFGLEDINAEHNQEYTKSSNKLKNNSFISILNYGDEVMLNFGQGLVGLLTENIYRCNLMSDFYFDYIKIILDSVSEYNVISSKANTLTPFLQTSILVSKKIMGLHCNQFRHLGVSTYTYSQQVNVQNNNIYKDISDSSIDSLRPNTLTLAFKIYTLPSILTHFNDINYLKYLSIWKSANTIPKLKNIIKNKLDLISDKEELDSLLLLFNIISKMKCYGFKFSQDCNTSGDKQFKYSKKRNNNSISTHIYCNYSQIEPNIFSLYSLKCLNNSVDTGYIRNPVFEPLKLGHFIYDRGYYTLINQLIDYFGDEIATKITNFHFNKNEGETHNFNKKDNIDLKLKDNLIVPTFDELLTSLNKDENNTHISNIRAEKKAFHCIYQFNDGFINAVKMDVRLSDLIL</sequence>
<dbReference type="AlphaFoldDB" id="A0AAV9XXS3"/>
<reference evidence="5 6" key="1">
    <citation type="submission" date="2023-10" db="EMBL/GenBank/DDBJ databases">
        <title>Comparative genomics analysis reveals potential genetic determinants of host preference in Cryptosporidium xiaoi.</title>
        <authorList>
            <person name="Xiao L."/>
            <person name="Li J."/>
        </authorList>
    </citation>
    <scope>NUCLEOTIDE SEQUENCE [LARGE SCALE GENOMIC DNA]</scope>
    <source>
        <strain evidence="5 6">52996</strain>
    </source>
</reference>
<evidence type="ECO:0000256" key="2">
    <source>
        <dbReference type="ARBA" id="ARBA00023242"/>
    </source>
</evidence>
<dbReference type="PANTHER" id="PTHR46765:SF1">
    <property type="entry name" value="P-LOOP CONTAINING NUCLEOSIDE TRIPHOSPHATE HYDROLASES SUPERFAMILY PROTEIN"/>
    <property type="match status" value="1"/>
</dbReference>
<dbReference type="EMBL" id="JAWDEY010000012">
    <property type="protein sequence ID" value="KAK6589427.1"/>
    <property type="molecule type" value="Genomic_DNA"/>
</dbReference>
<dbReference type="Proteomes" id="UP001311799">
    <property type="component" value="Unassembled WGS sequence"/>
</dbReference>
<evidence type="ECO:0000313" key="6">
    <source>
        <dbReference type="Proteomes" id="UP001311799"/>
    </source>
</evidence>
<accession>A0AAV9XXS3</accession>
<dbReference type="Pfam" id="PF00004">
    <property type="entry name" value="AAA"/>
    <property type="match status" value="1"/>
</dbReference>
<evidence type="ECO:0000313" key="5">
    <source>
        <dbReference type="EMBL" id="KAK6589427.1"/>
    </source>
</evidence>
<dbReference type="SMART" id="SM00382">
    <property type="entry name" value="AAA"/>
    <property type="match status" value="1"/>
</dbReference>
<dbReference type="InterPro" id="IPR053016">
    <property type="entry name" value="CTF18-RFC_complex"/>
</dbReference>
<dbReference type="Gene3D" id="3.40.50.300">
    <property type="entry name" value="P-loop containing nucleotide triphosphate hydrolases"/>
    <property type="match status" value="1"/>
</dbReference>
<dbReference type="GO" id="GO:0005524">
    <property type="term" value="F:ATP binding"/>
    <property type="evidence" value="ECO:0007669"/>
    <property type="project" value="InterPro"/>
</dbReference>
<dbReference type="CDD" id="cd00009">
    <property type="entry name" value="AAA"/>
    <property type="match status" value="1"/>
</dbReference>
<dbReference type="SUPFAM" id="SSF52540">
    <property type="entry name" value="P-loop containing nucleoside triphosphate hydrolases"/>
    <property type="match status" value="1"/>
</dbReference>
<comment type="subcellular location">
    <subcellularLocation>
        <location evidence="1">Nucleus</location>
    </subcellularLocation>
</comment>
<proteinExistence type="inferred from homology"/>
<dbReference type="InterPro" id="IPR003959">
    <property type="entry name" value="ATPase_AAA_core"/>
</dbReference>
<dbReference type="GO" id="GO:0016887">
    <property type="term" value="F:ATP hydrolysis activity"/>
    <property type="evidence" value="ECO:0007669"/>
    <property type="project" value="InterPro"/>
</dbReference>
<comment type="caution">
    <text evidence="5">The sequence shown here is derived from an EMBL/GenBank/DDBJ whole genome shotgun (WGS) entry which is preliminary data.</text>
</comment>
<feature type="domain" description="AAA+ ATPase" evidence="4">
    <location>
        <begin position="359"/>
        <end position="512"/>
    </location>
</feature>
<gene>
    <name evidence="5" type="ORF">RS030_203159</name>
</gene>
<comment type="similarity">
    <text evidence="3">Belongs to the activator 1 small subunits family. CTF18 subfamily.</text>
</comment>
<protein>
    <submittedName>
        <fullName evidence="5">RF-C (Ctf18p) AAA+ ATpase</fullName>
    </submittedName>
</protein>
<dbReference type="PANTHER" id="PTHR46765">
    <property type="entry name" value="P-LOOP CONTAINING NUCLEOSIDE TRIPHOSPHATE HYDROLASES SUPERFAMILY PROTEIN"/>
    <property type="match status" value="1"/>
</dbReference>
<evidence type="ECO:0000256" key="1">
    <source>
        <dbReference type="ARBA" id="ARBA00004123"/>
    </source>
</evidence>
<keyword evidence="2" id="KW-0539">Nucleus</keyword>
<evidence type="ECO:0000259" key="4">
    <source>
        <dbReference type="SMART" id="SM00382"/>
    </source>
</evidence>
<dbReference type="InterPro" id="IPR027417">
    <property type="entry name" value="P-loop_NTPase"/>
</dbReference>
<organism evidence="5 6">
    <name type="scientific">Cryptosporidium xiaoi</name>
    <dbReference type="NCBI Taxonomy" id="659607"/>
    <lineage>
        <taxon>Eukaryota</taxon>
        <taxon>Sar</taxon>
        <taxon>Alveolata</taxon>
        <taxon>Apicomplexa</taxon>
        <taxon>Conoidasida</taxon>
        <taxon>Coccidia</taxon>
        <taxon>Eucoccidiorida</taxon>
        <taxon>Eimeriorina</taxon>
        <taxon>Cryptosporidiidae</taxon>
        <taxon>Cryptosporidium</taxon>
    </lineage>
</organism>
<evidence type="ECO:0000256" key="3">
    <source>
        <dbReference type="ARBA" id="ARBA00043975"/>
    </source>
</evidence>
<keyword evidence="6" id="KW-1185">Reference proteome</keyword>